<keyword evidence="4 7" id="KW-0131">Cell cycle</keyword>
<sequence>MDRLVTIRSSRYGLDIELDQNTDFGILLDILSEKFKESARFFKDAKMALSFSGRPLSREEEDLILEIISKYTQIDILCVVEQNDKNELLYRSIVEQSISEKEKREGQFYRGTLGKRQVLESESSIVILGDVEPDARVVAKGNVVVVGTLYGTVHAGAAGDRDAFVVALSMQPRQLRIADVEAKRQIIYQESVSIKGPKIAVVDGNRIYLDPLMD</sequence>
<dbReference type="GO" id="GO:0000902">
    <property type="term" value="P:cell morphogenesis"/>
    <property type="evidence" value="ECO:0007669"/>
    <property type="project" value="InterPro"/>
</dbReference>
<evidence type="ECO:0000256" key="7">
    <source>
        <dbReference type="HAMAP-Rule" id="MF_00267"/>
    </source>
</evidence>
<evidence type="ECO:0000256" key="5">
    <source>
        <dbReference type="ARBA" id="ARBA00025606"/>
    </source>
</evidence>
<reference evidence="10" key="1">
    <citation type="journal article" date="2021" name="PeerJ">
        <title>Extensive microbial diversity within the chicken gut microbiome revealed by metagenomics and culture.</title>
        <authorList>
            <person name="Gilroy R."/>
            <person name="Ravi A."/>
            <person name="Getino M."/>
            <person name="Pursley I."/>
            <person name="Horton D.L."/>
            <person name="Alikhan N.F."/>
            <person name="Baker D."/>
            <person name="Gharbi K."/>
            <person name="Hall N."/>
            <person name="Watson M."/>
            <person name="Adriaenssens E.M."/>
            <person name="Foster-Nyarko E."/>
            <person name="Jarju S."/>
            <person name="Secka A."/>
            <person name="Antonio M."/>
            <person name="Oren A."/>
            <person name="Chaudhuri R.R."/>
            <person name="La Ragione R."/>
            <person name="Hildebrand F."/>
            <person name="Pallen M.J."/>
        </authorList>
    </citation>
    <scope>NUCLEOTIDE SEQUENCE</scope>
    <source>
        <strain evidence="10">ChiSjej2B20-11307</strain>
    </source>
</reference>
<evidence type="ECO:0000259" key="9">
    <source>
        <dbReference type="Pfam" id="PF05209"/>
    </source>
</evidence>
<keyword evidence="3 7" id="KW-0717">Septation</keyword>
<proteinExistence type="inferred from homology"/>
<evidence type="ECO:0000313" key="10">
    <source>
        <dbReference type="EMBL" id="HJA06181.1"/>
    </source>
</evidence>
<dbReference type="GO" id="GO:0051302">
    <property type="term" value="P:regulation of cell division"/>
    <property type="evidence" value="ECO:0007669"/>
    <property type="project" value="InterPro"/>
</dbReference>
<dbReference type="SUPFAM" id="SSF63848">
    <property type="entry name" value="Cell-division inhibitor MinC, C-terminal domain"/>
    <property type="match status" value="1"/>
</dbReference>
<dbReference type="GO" id="GO:0000917">
    <property type="term" value="P:division septum assembly"/>
    <property type="evidence" value="ECO:0007669"/>
    <property type="project" value="UniProtKB-KW"/>
</dbReference>
<feature type="domain" description="Septum formation inhibitor MinC N-terminal" evidence="9">
    <location>
        <begin position="5"/>
        <end position="71"/>
    </location>
</feature>
<gene>
    <name evidence="7" type="primary">minC</name>
    <name evidence="10" type="ORF">H9798_03390</name>
</gene>
<protein>
    <recommendedName>
        <fullName evidence="7">Probable septum site-determining protein MinC</fullName>
    </recommendedName>
</protein>
<evidence type="ECO:0000256" key="3">
    <source>
        <dbReference type="ARBA" id="ARBA00023210"/>
    </source>
</evidence>
<dbReference type="InterPro" id="IPR016098">
    <property type="entry name" value="CAP/MinC_C"/>
</dbReference>
<dbReference type="PANTHER" id="PTHR34108:SF1">
    <property type="entry name" value="SEPTUM SITE-DETERMINING PROTEIN MINC"/>
    <property type="match status" value="1"/>
</dbReference>
<accession>A0A9D2KJ34</accession>
<dbReference type="Gene3D" id="2.160.20.70">
    <property type="match status" value="1"/>
</dbReference>
<dbReference type="Gene3D" id="3.30.160.540">
    <property type="match status" value="1"/>
</dbReference>
<feature type="domain" description="Septum formation inhibitor MinC C-terminal" evidence="8">
    <location>
        <begin position="109"/>
        <end position="208"/>
    </location>
</feature>
<dbReference type="AlphaFoldDB" id="A0A9D2KJ34"/>
<evidence type="ECO:0000256" key="2">
    <source>
        <dbReference type="ARBA" id="ARBA00022618"/>
    </source>
</evidence>
<comment type="similarity">
    <text evidence="1 7">Belongs to the MinC family.</text>
</comment>
<keyword evidence="2 7" id="KW-0132">Cell division</keyword>
<dbReference type="GO" id="GO:1901891">
    <property type="term" value="P:regulation of cell septum assembly"/>
    <property type="evidence" value="ECO:0007669"/>
    <property type="project" value="InterPro"/>
</dbReference>
<name>A0A9D2KJ34_9FIRM</name>
<dbReference type="PANTHER" id="PTHR34108">
    <property type="entry name" value="SEPTUM SITE-DETERMINING PROTEIN MINC"/>
    <property type="match status" value="1"/>
</dbReference>
<evidence type="ECO:0000313" key="11">
    <source>
        <dbReference type="Proteomes" id="UP000824223"/>
    </source>
</evidence>
<evidence type="ECO:0000256" key="1">
    <source>
        <dbReference type="ARBA" id="ARBA00006291"/>
    </source>
</evidence>
<dbReference type="InterPro" id="IPR036145">
    <property type="entry name" value="MinC_C_sf"/>
</dbReference>
<dbReference type="Pfam" id="PF03775">
    <property type="entry name" value="MinC_C"/>
    <property type="match status" value="1"/>
</dbReference>
<dbReference type="InterPro" id="IPR007874">
    <property type="entry name" value="MinC_N"/>
</dbReference>
<evidence type="ECO:0000259" key="8">
    <source>
        <dbReference type="Pfam" id="PF03775"/>
    </source>
</evidence>
<dbReference type="HAMAP" id="MF_00267">
    <property type="entry name" value="MinC"/>
    <property type="match status" value="1"/>
</dbReference>
<comment type="caution">
    <text evidence="10">The sequence shown here is derived from an EMBL/GenBank/DDBJ whole genome shotgun (WGS) entry which is preliminary data.</text>
</comment>
<evidence type="ECO:0000256" key="4">
    <source>
        <dbReference type="ARBA" id="ARBA00023306"/>
    </source>
</evidence>
<evidence type="ECO:0000256" key="6">
    <source>
        <dbReference type="ARBA" id="ARBA00046874"/>
    </source>
</evidence>
<comment type="function">
    <text evidence="5 7">Cell division inhibitor that blocks the formation of polar Z ring septums. Rapidly oscillates between the poles of the cell to destabilize FtsZ filaments that have formed before they mature into polar Z rings. Prevents FtsZ polymerization.</text>
</comment>
<dbReference type="Proteomes" id="UP000824223">
    <property type="component" value="Unassembled WGS sequence"/>
</dbReference>
<dbReference type="Pfam" id="PF05209">
    <property type="entry name" value="MinC_N"/>
    <property type="match status" value="1"/>
</dbReference>
<organism evidence="10 11">
    <name type="scientific">Candidatus Mediterraneibacter pullicola</name>
    <dbReference type="NCBI Taxonomy" id="2838682"/>
    <lineage>
        <taxon>Bacteria</taxon>
        <taxon>Bacillati</taxon>
        <taxon>Bacillota</taxon>
        <taxon>Clostridia</taxon>
        <taxon>Lachnospirales</taxon>
        <taxon>Lachnospiraceae</taxon>
        <taxon>Mediterraneibacter</taxon>
    </lineage>
</organism>
<dbReference type="InterPro" id="IPR005526">
    <property type="entry name" value="Septum_form_inhib_MinC_C"/>
</dbReference>
<dbReference type="EMBL" id="DXAK01000014">
    <property type="protein sequence ID" value="HJA06181.1"/>
    <property type="molecule type" value="Genomic_DNA"/>
</dbReference>
<dbReference type="InterPro" id="IPR013033">
    <property type="entry name" value="MinC"/>
</dbReference>
<comment type="subunit">
    <text evidence="6 7">Interacts with MinD and FtsZ.</text>
</comment>
<reference evidence="10" key="2">
    <citation type="submission" date="2021-04" db="EMBL/GenBank/DDBJ databases">
        <authorList>
            <person name="Gilroy R."/>
        </authorList>
    </citation>
    <scope>NUCLEOTIDE SEQUENCE</scope>
    <source>
        <strain evidence="10">ChiSjej2B20-11307</strain>
    </source>
</reference>